<dbReference type="OrthoDB" id="9797498at2"/>
<dbReference type="InterPro" id="IPR032466">
    <property type="entry name" value="Metal_Hydrolase"/>
</dbReference>
<keyword evidence="1" id="KW-0732">Signal</keyword>
<dbReference type="RefSeq" id="WP_013567337.1">
    <property type="nucleotide sequence ID" value="NC_014963.1"/>
</dbReference>
<dbReference type="InterPro" id="IPR051781">
    <property type="entry name" value="Metallo-dep_Hydrolase"/>
</dbReference>
<feature type="chain" id="PRO_5003229023" evidence="1">
    <location>
        <begin position="19"/>
        <end position="453"/>
    </location>
</feature>
<evidence type="ECO:0000256" key="1">
    <source>
        <dbReference type="SAM" id="SignalP"/>
    </source>
</evidence>
<accession>E8V6D9</accession>
<dbReference type="PANTHER" id="PTHR43135">
    <property type="entry name" value="ALPHA-D-RIBOSE 1-METHYLPHOSPHONATE 5-TRIPHOSPHATE DIPHOSPHATASE"/>
    <property type="match status" value="1"/>
</dbReference>
<evidence type="ECO:0000259" key="2">
    <source>
        <dbReference type="Pfam" id="PF01979"/>
    </source>
</evidence>
<dbReference type="SUPFAM" id="SSF51556">
    <property type="entry name" value="Metallo-dependent hydrolases"/>
    <property type="match status" value="1"/>
</dbReference>
<keyword evidence="3" id="KW-0378">Hydrolase</keyword>
<protein>
    <submittedName>
        <fullName evidence="3">Amidohydrolase</fullName>
    </submittedName>
</protein>
<sequence>MRISLLALVLAATLTAQAPSQTFKAPPLTVLRNMRLIDGSGGPARDHVTLVLSGGRIQQICDEAHLCATPATAVGMDLAGKTVMPGLINAHGHLALLNAESNFDSAQYTERNVLRQLEQYERYGVTTMTSLGLNKDLVYSVRAHQHTGQFDGATLLTAGRGIGVPDGFPPMNGSSDQLYRPTTPEEARHAVDESVANHADLIKIWIDSNHNKFPEMSDAVVHTVISEAHKNHLSVAAHVYALEDARRVVNMGVDILAHSVRDKEVDDSFIKLLKRKHIWYFPTLTVDESFFVFADHPELTQSPFFRDAIPAETLARLNSSEYREKTLSDLSTAVHRQDLAMASRNVKKLYDAGVQIGFGTDSGAMLGRVPGYSEHRELQLLVAAGLAPLQAISTATSHNGLALHLGNKGLVSEGEIADLIIVDGDPSTTISDTTHIVAVFHNGVRLQHVESAQ</sequence>
<dbReference type="Pfam" id="PF01979">
    <property type="entry name" value="Amidohydro_1"/>
    <property type="match status" value="1"/>
</dbReference>
<reference evidence="3 4" key="1">
    <citation type="journal article" date="2012" name="Stand. Genomic Sci.">
        <title>Complete genome sequence of Terriglobus saanensis type strain SP1PR4(T), an Acidobacteria from tundra soil.</title>
        <authorList>
            <person name="Rawat S.R."/>
            <person name="Mannisto M.K."/>
            <person name="Starovoytov V."/>
            <person name="Goodwin L."/>
            <person name="Nolan M."/>
            <person name="Hauser L."/>
            <person name="Land M."/>
            <person name="Davenport K.W."/>
            <person name="Woyke T."/>
            <person name="Haggblom M.M."/>
        </authorList>
    </citation>
    <scope>NUCLEOTIDE SEQUENCE</scope>
    <source>
        <strain evidence="4">ATCC BAA-1853 / DSM 23119 / SP1PR4</strain>
    </source>
</reference>
<dbReference type="AlphaFoldDB" id="E8V6D9"/>
<proteinExistence type="predicted"/>
<dbReference type="Gene3D" id="3.20.20.140">
    <property type="entry name" value="Metal-dependent hydrolases"/>
    <property type="match status" value="1"/>
</dbReference>
<evidence type="ECO:0000313" key="3">
    <source>
        <dbReference type="EMBL" id="ADV81604.1"/>
    </source>
</evidence>
<name>E8V6D9_TERSS</name>
<dbReference type="STRING" id="401053.AciPR4_0771"/>
<dbReference type="Gene3D" id="2.30.40.10">
    <property type="entry name" value="Urease, subunit C, domain 1"/>
    <property type="match status" value="1"/>
</dbReference>
<organism evidence="3 4">
    <name type="scientific">Terriglobus saanensis (strain ATCC BAA-1853 / DSM 23119 / SP1PR4)</name>
    <dbReference type="NCBI Taxonomy" id="401053"/>
    <lineage>
        <taxon>Bacteria</taxon>
        <taxon>Pseudomonadati</taxon>
        <taxon>Acidobacteriota</taxon>
        <taxon>Terriglobia</taxon>
        <taxon>Terriglobales</taxon>
        <taxon>Acidobacteriaceae</taxon>
        <taxon>Terriglobus</taxon>
    </lineage>
</organism>
<gene>
    <name evidence="3" type="ordered locus">AciPR4_0771</name>
</gene>
<dbReference type="KEGG" id="tsa:AciPR4_0771"/>
<dbReference type="eggNOG" id="COG1228">
    <property type="taxonomic scope" value="Bacteria"/>
</dbReference>
<dbReference type="PANTHER" id="PTHR43135:SF3">
    <property type="entry name" value="ALPHA-D-RIBOSE 1-METHYLPHOSPHONATE 5-TRIPHOSPHATE DIPHOSPHATASE"/>
    <property type="match status" value="1"/>
</dbReference>
<evidence type="ECO:0000313" key="4">
    <source>
        <dbReference type="Proteomes" id="UP000006844"/>
    </source>
</evidence>
<dbReference type="InterPro" id="IPR011059">
    <property type="entry name" value="Metal-dep_hydrolase_composite"/>
</dbReference>
<dbReference type="EMBL" id="CP002467">
    <property type="protein sequence ID" value="ADV81604.1"/>
    <property type="molecule type" value="Genomic_DNA"/>
</dbReference>
<feature type="signal peptide" evidence="1">
    <location>
        <begin position="1"/>
        <end position="18"/>
    </location>
</feature>
<dbReference type="InterPro" id="IPR006680">
    <property type="entry name" value="Amidohydro-rel"/>
</dbReference>
<feature type="domain" description="Amidohydrolase-related" evidence="2">
    <location>
        <begin position="82"/>
        <end position="443"/>
    </location>
</feature>
<dbReference type="GO" id="GO:0016810">
    <property type="term" value="F:hydrolase activity, acting on carbon-nitrogen (but not peptide) bonds"/>
    <property type="evidence" value="ECO:0007669"/>
    <property type="project" value="InterPro"/>
</dbReference>
<dbReference type="HOGENOM" id="CLU_023620_4_2_0"/>
<dbReference type="Proteomes" id="UP000006844">
    <property type="component" value="Chromosome"/>
</dbReference>
<dbReference type="SUPFAM" id="SSF51338">
    <property type="entry name" value="Composite domain of metallo-dependent hydrolases"/>
    <property type="match status" value="1"/>
</dbReference>
<keyword evidence="4" id="KW-1185">Reference proteome</keyword>